<proteinExistence type="predicted"/>
<evidence type="ECO:0000313" key="3">
    <source>
        <dbReference type="Proteomes" id="UP000231263"/>
    </source>
</evidence>
<comment type="caution">
    <text evidence="2">The sequence shown here is derived from an EMBL/GenBank/DDBJ whole genome shotgun (WGS) entry which is preliminary data.</text>
</comment>
<sequence>MTSQEALKILIKNSTFIEEEKERLISLVDVMEEGDVKALAKALIEQRDREIEAAEEAVEHLDELLNAELLIDED</sequence>
<protein>
    <submittedName>
        <fullName evidence="2">Uncharacterized protein</fullName>
    </submittedName>
</protein>
<evidence type="ECO:0000313" key="2">
    <source>
        <dbReference type="EMBL" id="PJA45805.1"/>
    </source>
</evidence>
<dbReference type="AlphaFoldDB" id="A0A2M7XD67"/>
<keyword evidence="1" id="KW-0175">Coiled coil</keyword>
<dbReference type="Proteomes" id="UP000231263">
    <property type="component" value="Unassembled WGS sequence"/>
</dbReference>
<dbReference type="EMBL" id="PFWT01000025">
    <property type="protein sequence ID" value="PJA45805.1"/>
    <property type="molecule type" value="Genomic_DNA"/>
</dbReference>
<evidence type="ECO:0000256" key="1">
    <source>
        <dbReference type="SAM" id="Coils"/>
    </source>
</evidence>
<reference evidence="3" key="1">
    <citation type="submission" date="2017-09" db="EMBL/GenBank/DDBJ databases">
        <title>Depth-based differentiation of microbial function through sediment-hosted aquifers and enrichment of novel symbionts in the deep terrestrial subsurface.</title>
        <authorList>
            <person name="Probst A.J."/>
            <person name="Ladd B."/>
            <person name="Jarett J.K."/>
            <person name="Geller-Mcgrath D.E."/>
            <person name="Sieber C.M.K."/>
            <person name="Emerson J.B."/>
            <person name="Anantharaman K."/>
            <person name="Thomas B.C."/>
            <person name="Malmstrom R."/>
            <person name="Stieglmeier M."/>
            <person name="Klingl A."/>
            <person name="Woyke T."/>
            <person name="Ryan C.M."/>
            <person name="Banfield J.F."/>
        </authorList>
    </citation>
    <scope>NUCLEOTIDE SEQUENCE [LARGE SCALE GENOMIC DNA]</scope>
</reference>
<gene>
    <name evidence="2" type="ORF">CO173_04510</name>
</gene>
<organism evidence="2 3">
    <name type="scientific">Candidatus Uhrbacteria bacterium CG_4_9_14_3_um_filter_41_35</name>
    <dbReference type="NCBI Taxonomy" id="1975034"/>
    <lineage>
        <taxon>Bacteria</taxon>
        <taxon>Candidatus Uhriibacteriota</taxon>
    </lineage>
</organism>
<feature type="coiled-coil region" evidence="1">
    <location>
        <begin position="37"/>
        <end position="64"/>
    </location>
</feature>
<accession>A0A2M7XD67</accession>
<name>A0A2M7XD67_9BACT</name>